<evidence type="ECO:0000256" key="3">
    <source>
        <dbReference type="ARBA" id="ARBA00022679"/>
    </source>
</evidence>
<organism evidence="8 9">
    <name type="scientific">Aeromonas sobria</name>
    <dbReference type="NCBI Taxonomy" id="646"/>
    <lineage>
        <taxon>Bacteria</taxon>
        <taxon>Pseudomonadati</taxon>
        <taxon>Pseudomonadota</taxon>
        <taxon>Gammaproteobacteria</taxon>
        <taxon>Aeromonadales</taxon>
        <taxon>Aeromonadaceae</taxon>
        <taxon>Aeromonas</taxon>
    </lineage>
</organism>
<feature type="binding site" evidence="6">
    <location>
        <begin position="20"/>
        <end position="22"/>
    </location>
    <ligand>
        <name>NAD(+)</name>
        <dbReference type="ChEBI" id="CHEBI:57540"/>
    </ligand>
</feature>
<gene>
    <name evidence="8" type="ORF">CJP16_10525</name>
</gene>
<dbReference type="GO" id="GO:0016757">
    <property type="term" value="F:glycosyltransferase activity"/>
    <property type="evidence" value="ECO:0007669"/>
    <property type="project" value="UniProtKB-UniRule"/>
</dbReference>
<keyword evidence="1 6" id="KW-1277">Toxin-antitoxin system</keyword>
<evidence type="ECO:0000259" key="7">
    <source>
        <dbReference type="PROSITE" id="PS52018"/>
    </source>
</evidence>
<comment type="catalytic activity">
    <reaction evidence="6">
        <text>a thymidine in DNA + NAD(+) = an N-(ADP-alpha-D-ribosyl)-thymidine in DNA + nicotinamide + H(+)</text>
        <dbReference type="Rhea" id="RHEA:71651"/>
        <dbReference type="Rhea" id="RHEA-COMP:13556"/>
        <dbReference type="Rhea" id="RHEA-COMP:18051"/>
        <dbReference type="ChEBI" id="CHEBI:15378"/>
        <dbReference type="ChEBI" id="CHEBI:17154"/>
        <dbReference type="ChEBI" id="CHEBI:57540"/>
        <dbReference type="ChEBI" id="CHEBI:137386"/>
        <dbReference type="ChEBI" id="CHEBI:191199"/>
    </reaction>
</comment>
<reference evidence="8 9" key="1">
    <citation type="journal article" date="2017" name="Front. Microbiol.">
        <title>Strong Genomic and Phenotypic Heterogeneity in the Aeromonas sobria Species Complex.</title>
        <authorList>
            <person name="Gauthier J."/>
            <person name="Vincent A.T."/>
            <person name="Charette S.J."/>
            <person name="Derome N."/>
        </authorList>
    </citation>
    <scope>NUCLEOTIDE SEQUENCE [LARGE SCALE GENOMIC DNA]</scope>
    <source>
        <strain evidence="8 9">TM18</strain>
    </source>
</reference>
<evidence type="ECO:0000313" key="8">
    <source>
        <dbReference type="EMBL" id="PKQ78356.1"/>
    </source>
</evidence>
<evidence type="ECO:0000256" key="4">
    <source>
        <dbReference type="ARBA" id="ARBA00022695"/>
    </source>
</evidence>
<dbReference type="AlphaFoldDB" id="A0A2N3IZ92"/>
<proteinExistence type="inferred from homology"/>
<evidence type="ECO:0000256" key="5">
    <source>
        <dbReference type="ARBA" id="ARBA00023125"/>
    </source>
</evidence>
<comment type="caution">
    <text evidence="6">Lacks conserved residue(s) required for the propagation of feature annotation.</text>
</comment>
<protein>
    <recommendedName>
        <fullName evidence="7">DarT domain-containing protein</fullName>
    </recommendedName>
</protein>
<evidence type="ECO:0000256" key="1">
    <source>
        <dbReference type="ARBA" id="ARBA00022649"/>
    </source>
</evidence>
<dbReference type="PROSITE" id="PS52018">
    <property type="entry name" value="DART"/>
    <property type="match status" value="1"/>
</dbReference>
<dbReference type="Pfam" id="PF14487">
    <property type="entry name" value="DarT"/>
    <property type="match status" value="1"/>
</dbReference>
<sequence>MTVQAIANTSATIAVPRLVHFTRVTNLPSILTHGLYPISKTDRIGVTPDVNDMLRLDGHRDATSLSITFPNNLMFWKYRQENPNVDWAVLLISPSVLWTKNCAFCRFNAADARISGQLVNQLKTHQSFLGMFEEIDGFRSRQEQRLQPYDTTDVQAEVLAFDIIEPNLIMGVAFNKAEVRDRYLPILEGKRVILDALTGGYFASRSFVR</sequence>
<comment type="caution">
    <text evidence="8">The sequence shown here is derived from an EMBL/GenBank/DDBJ whole genome shotgun (WGS) entry which is preliminary data.</text>
</comment>
<feature type="active site" evidence="6">
    <location>
        <position position="157"/>
    </location>
</feature>
<name>A0A2N3IZ92_AERSO</name>
<keyword evidence="4 6" id="KW-0548">Nucleotidyltransferase</keyword>
<evidence type="ECO:0000313" key="9">
    <source>
        <dbReference type="Proteomes" id="UP000233467"/>
    </source>
</evidence>
<dbReference type="GO" id="GO:0003677">
    <property type="term" value="F:DNA binding"/>
    <property type="evidence" value="ECO:0007669"/>
    <property type="project" value="UniProtKB-UniRule"/>
</dbReference>
<dbReference type="EMBL" id="NQMM01000028">
    <property type="protein sequence ID" value="PKQ78356.1"/>
    <property type="molecule type" value="Genomic_DNA"/>
</dbReference>
<dbReference type="GO" id="GO:0016779">
    <property type="term" value="F:nucleotidyltransferase activity"/>
    <property type="evidence" value="ECO:0007669"/>
    <property type="project" value="UniProtKB-UniRule"/>
</dbReference>
<feature type="domain" description="DarT" evidence="7">
    <location>
        <begin position="16"/>
        <end position="202"/>
    </location>
</feature>
<feature type="binding site" evidence="6">
    <location>
        <position position="55"/>
    </location>
    <ligand>
        <name>NAD(+)</name>
        <dbReference type="ChEBI" id="CHEBI:57540"/>
    </ligand>
</feature>
<keyword evidence="9" id="KW-1185">Reference proteome</keyword>
<evidence type="ECO:0000256" key="2">
    <source>
        <dbReference type="ARBA" id="ARBA00022676"/>
    </source>
</evidence>
<evidence type="ECO:0000256" key="6">
    <source>
        <dbReference type="PROSITE-ProRule" id="PRU01362"/>
    </source>
</evidence>
<dbReference type="RefSeq" id="WP_101324649.1">
    <property type="nucleotide sequence ID" value="NZ_NQMM01000028.1"/>
</dbReference>
<keyword evidence="2 6" id="KW-0328">Glycosyltransferase</keyword>
<dbReference type="InterPro" id="IPR029494">
    <property type="entry name" value="DarT"/>
</dbReference>
<feature type="active site" description="Proton acceptor" evidence="6">
    <location>
        <position position="55"/>
    </location>
</feature>
<dbReference type="Proteomes" id="UP000233467">
    <property type="component" value="Unassembled WGS sequence"/>
</dbReference>
<keyword evidence="5 6" id="KW-0238">DNA-binding</keyword>
<keyword evidence="3 6" id="KW-0808">Transferase</keyword>
<accession>A0A2N3IZ92</accession>
<comment type="similarity">
    <text evidence="6">Belongs to the DarT ADP-ribosyltransferase family.</text>
</comment>